<accession>A0A8B8E4D1</accession>
<sequence>MAKMSPARQTIITVAEQLLEDAGTAYTTTGAVSDEILSALNFVFKAPLLPALVIVDHRDVTTITCPSGRKIHQVVGSSGTPYICLPSSYYCSCPSYRYSVLLRDEHLMCKHVIAMKLAVGMGVSKQQEVTDQEMTTLLKSLE</sequence>
<evidence type="ECO:0000313" key="4">
    <source>
        <dbReference type="RefSeq" id="XP_022335427.1"/>
    </source>
</evidence>
<organism evidence="3 4">
    <name type="scientific">Crassostrea virginica</name>
    <name type="common">Eastern oyster</name>
    <dbReference type="NCBI Taxonomy" id="6565"/>
    <lineage>
        <taxon>Eukaryota</taxon>
        <taxon>Metazoa</taxon>
        <taxon>Spiralia</taxon>
        <taxon>Lophotrochozoa</taxon>
        <taxon>Mollusca</taxon>
        <taxon>Bivalvia</taxon>
        <taxon>Autobranchia</taxon>
        <taxon>Pteriomorphia</taxon>
        <taxon>Ostreida</taxon>
        <taxon>Ostreoidea</taxon>
        <taxon>Ostreidae</taxon>
        <taxon>Crassostrea</taxon>
    </lineage>
</organism>
<reference evidence="4" key="1">
    <citation type="submission" date="2025-08" db="UniProtKB">
        <authorList>
            <consortium name="RefSeq"/>
        </authorList>
    </citation>
    <scope>IDENTIFICATION</scope>
    <source>
        <tissue evidence="4">Whole sample</tissue>
    </source>
</reference>
<dbReference type="GeneID" id="111132070"/>
<evidence type="ECO:0000313" key="3">
    <source>
        <dbReference type="Proteomes" id="UP000694844"/>
    </source>
</evidence>
<dbReference type="GO" id="GO:0008270">
    <property type="term" value="F:zinc ion binding"/>
    <property type="evidence" value="ECO:0007669"/>
    <property type="project" value="UniProtKB-KW"/>
</dbReference>
<feature type="domain" description="SWIM-type" evidence="2">
    <location>
        <begin position="82"/>
        <end position="120"/>
    </location>
</feature>
<proteinExistence type="predicted"/>
<keyword evidence="3" id="KW-1185">Reference proteome</keyword>
<dbReference type="AlphaFoldDB" id="A0A8B8E4D1"/>
<dbReference type="Pfam" id="PF04434">
    <property type="entry name" value="SWIM"/>
    <property type="match status" value="1"/>
</dbReference>
<keyword evidence="1" id="KW-0862">Zinc</keyword>
<keyword evidence="1" id="KW-0479">Metal-binding</keyword>
<keyword evidence="1" id="KW-0863">Zinc-finger</keyword>
<dbReference type="KEGG" id="cvn:111132070"/>
<protein>
    <submittedName>
        <fullName evidence="4">Zinc finger SWIM domain-containing protein 7-like</fullName>
    </submittedName>
</protein>
<evidence type="ECO:0000259" key="2">
    <source>
        <dbReference type="PROSITE" id="PS50966"/>
    </source>
</evidence>
<dbReference type="Proteomes" id="UP000694844">
    <property type="component" value="Chromosome 5"/>
</dbReference>
<dbReference type="PANTHER" id="PTHR28498">
    <property type="entry name" value="ZINC FINGER SWIM DOMAIN-CONTAINING PROTEIN 7"/>
    <property type="match status" value="1"/>
</dbReference>
<dbReference type="GO" id="GO:0000724">
    <property type="term" value="P:double-strand break repair via homologous recombination"/>
    <property type="evidence" value="ECO:0007669"/>
    <property type="project" value="TreeGrafter"/>
</dbReference>
<dbReference type="GO" id="GO:0097196">
    <property type="term" value="C:Shu complex"/>
    <property type="evidence" value="ECO:0007669"/>
    <property type="project" value="TreeGrafter"/>
</dbReference>
<dbReference type="PANTHER" id="PTHR28498:SF1">
    <property type="entry name" value="ZINC FINGER SWIM DOMAIN-CONTAINING PROTEIN 7"/>
    <property type="match status" value="1"/>
</dbReference>
<dbReference type="PROSITE" id="PS50966">
    <property type="entry name" value="ZF_SWIM"/>
    <property type="match status" value="1"/>
</dbReference>
<dbReference type="OrthoDB" id="337581at2759"/>
<name>A0A8B8E4D1_CRAVI</name>
<evidence type="ECO:0000256" key="1">
    <source>
        <dbReference type="PROSITE-ProRule" id="PRU00325"/>
    </source>
</evidence>
<gene>
    <name evidence="4" type="primary">LOC111132070</name>
</gene>
<dbReference type="InterPro" id="IPR007527">
    <property type="entry name" value="Znf_SWIM"/>
</dbReference>
<dbReference type="RefSeq" id="XP_022335427.1">
    <property type="nucleotide sequence ID" value="XM_022479719.1"/>
</dbReference>